<reference evidence="2" key="1">
    <citation type="submission" date="2022-03" db="EMBL/GenBank/DDBJ databases">
        <authorList>
            <person name="Sayadi A."/>
        </authorList>
    </citation>
    <scope>NUCLEOTIDE SEQUENCE</scope>
</reference>
<sequence>MAEPQTKLTFGYFRRSSITQGVWNVDASHSKSAKPIWKTLNHIH</sequence>
<protein>
    <submittedName>
        <fullName evidence="2">Uncharacterized protein</fullName>
    </submittedName>
</protein>
<gene>
    <name evidence="1" type="ORF">ACAOBT_LOCUS25221</name>
    <name evidence="2" type="ORF">ACAOBT_LOCUS33811</name>
</gene>
<evidence type="ECO:0000313" key="3">
    <source>
        <dbReference type="Proteomes" id="UP001152888"/>
    </source>
</evidence>
<organism evidence="2 3">
    <name type="scientific">Acanthoscelides obtectus</name>
    <name type="common">Bean weevil</name>
    <name type="synonym">Bruchus obtectus</name>
    <dbReference type="NCBI Taxonomy" id="200917"/>
    <lineage>
        <taxon>Eukaryota</taxon>
        <taxon>Metazoa</taxon>
        <taxon>Ecdysozoa</taxon>
        <taxon>Arthropoda</taxon>
        <taxon>Hexapoda</taxon>
        <taxon>Insecta</taxon>
        <taxon>Pterygota</taxon>
        <taxon>Neoptera</taxon>
        <taxon>Endopterygota</taxon>
        <taxon>Coleoptera</taxon>
        <taxon>Polyphaga</taxon>
        <taxon>Cucujiformia</taxon>
        <taxon>Chrysomeloidea</taxon>
        <taxon>Chrysomelidae</taxon>
        <taxon>Bruchinae</taxon>
        <taxon>Bruchini</taxon>
        <taxon>Acanthoscelides</taxon>
    </lineage>
</organism>
<dbReference type="EMBL" id="CAKOFQ010008406">
    <property type="protein sequence ID" value="CAH2013995.1"/>
    <property type="molecule type" value="Genomic_DNA"/>
</dbReference>
<evidence type="ECO:0000313" key="1">
    <source>
        <dbReference type="EMBL" id="CAH1999867.1"/>
    </source>
</evidence>
<dbReference type="AlphaFoldDB" id="A0A9P0MH15"/>
<accession>A0A9P0MH15</accession>
<proteinExistence type="predicted"/>
<keyword evidence="3" id="KW-1185">Reference proteome</keyword>
<comment type="caution">
    <text evidence="2">The sequence shown here is derived from an EMBL/GenBank/DDBJ whole genome shotgun (WGS) entry which is preliminary data.</text>
</comment>
<evidence type="ECO:0000313" key="2">
    <source>
        <dbReference type="EMBL" id="CAH2013995.1"/>
    </source>
</evidence>
<name>A0A9P0MH15_ACAOB</name>
<dbReference type="EMBL" id="CAKOFQ010007382">
    <property type="protein sequence ID" value="CAH1999867.1"/>
    <property type="molecule type" value="Genomic_DNA"/>
</dbReference>
<dbReference type="Proteomes" id="UP001152888">
    <property type="component" value="Unassembled WGS sequence"/>
</dbReference>